<dbReference type="InterPro" id="IPR058208">
    <property type="entry name" value="PACE"/>
</dbReference>
<dbReference type="InterPro" id="IPR007896">
    <property type="entry name" value="BTP_bacteria"/>
</dbReference>
<keyword evidence="4" id="KW-1185">Reference proteome</keyword>
<protein>
    <recommendedName>
        <fullName evidence="2">Chlorhexidine efflux transporter domain-containing protein</fullName>
    </recommendedName>
</protein>
<gene>
    <name evidence="3" type="ORF">PNIG_b0022</name>
</gene>
<evidence type="ECO:0000313" key="4">
    <source>
        <dbReference type="Proteomes" id="UP000198329"/>
    </source>
</evidence>
<dbReference type="GeneID" id="300943304"/>
<name>A0AAC9XZD1_9GAMM</name>
<feature type="transmembrane region" description="Helical" evidence="1">
    <location>
        <begin position="75"/>
        <end position="98"/>
    </location>
</feature>
<dbReference type="NCBIfam" id="NF033664">
    <property type="entry name" value="PACE_transport"/>
    <property type="match status" value="1"/>
</dbReference>
<dbReference type="AlphaFoldDB" id="A0AAC9XZD1"/>
<feature type="domain" description="Chlorhexidine efflux transporter" evidence="2">
    <location>
        <begin position="69"/>
        <end position="131"/>
    </location>
</feature>
<evidence type="ECO:0000313" key="3">
    <source>
        <dbReference type="EMBL" id="ASM55683.1"/>
    </source>
</evidence>
<reference evidence="3 4" key="1">
    <citation type="submission" date="2015-03" db="EMBL/GenBank/DDBJ databases">
        <authorList>
            <person name="Xie B.-B."/>
            <person name="Rong J.-C."/>
            <person name="Qin Q.-L."/>
            <person name="Zhang Y.-Z."/>
        </authorList>
    </citation>
    <scope>NUCLEOTIDE SEQUENCE [LARGE SCALE GENOMIC DNA]</scope>
    <source>
        <strain evidence="3 4">KMM 661</strain>
    </source>
</reference>
<keyword evidence="1" id="KW-1133">Transmembrane helix</keyword>
<feature type="domain" description="Chlorhexidine efflux transporter" evidence="2">
    <location>
        <begin position="3"/>
        <end position="59"/>
    </location>
</feature>
<keyword evidence="1" id="KW-0812">Transmembrane</keyword>
<feature type="transmembrane region" description="Helical" evidence="1">
    <location>
        <begin position="33"/>
        <end position="54"/>
    </location>
</feature>
<evidence type="ECO:0000256" key="1">
    <source>
        <dbReference type="SAM" id="Phobius"/>
    </source>
</evidence>
<dbReference type="RefSeq" id="WP_086996219.1">
    <property type="nucleotide sequence ID" value="NZ_BJXZ01000089.1"/>
</dbReference>
<dbReference type="EMBL" id="CP011037">
    <property type="protein sequence ID" value="ASM55683.1"/>
    <property type="molecule type" value="Genomic_DNA"/>
</dbReference>
<accession>A0AAC9XZD1</accession>
<dbReference type="Proteomes" id="UP000198329">
    <property type="component" value="Chromosome II"/>
</dbReference>
<dbReference type="Pfam" id="PF05232">
    <property type="entry name" value="BTP"/>
    <property type="match status" value="2"/>
</dbReference>
<dbReference type="KEGG" id="png:PNIG_b0022"/>
<evidence type="ECO:0000259" key="2">
    <source>
        <dbReference type="Pfam" id="PF05232"/>
    </source>
</evidence>
<sequence>MRAVERVFHSVSFEVIAVTLSIAGLAAFTEHDIAALSGTMIVIASVAMVWNYAFNWVFDLYVKGDKTKRTFSMRLFHVILFEAGLLVLTIPIMAYLLSVSLWNAFLMDLGVTIFITIYAFLFNLSYDHIRAAVIQRRACNNQV</sequence>
<feature type="transmembrane region" description="Helical" evidence="1">
    <location>
        <begin position="104"/>
        <end position="126"/>
    </location>
</feature>
<organism evidence="3 4">
    <name type="scientific">Pseudoalteromonas nigrifaciens</name>
    <dbReference type="NCBI Taxonomy" id="28109"/>
    <lineage>
        <taxon>Bacteria</taxon>
        <taxon>Pseudomonadati</taxon>
        <taxon>Pseudomonadota</taxon>
        <taxon>Gammaproteobacteria</taxon>
        <taxon>Alteromonadales</taxon>
        <taxon>Pseudoalteromonadaceae</taxon>
        <taxon>Pseudoalteromonas</taxon>
    </lineage>
</organism>
<feature type="transmembrane region" description="Helical" evidence="1">
    <location>
        <begin position="7"/>
        <end position="27"/>
    </location>
</feature>
<keyword evidence="1" id="KW-0472">Membrane</keyword>
<proteinExistence type="predicted"/>